<evidence type="ECO:0000256" key="1">
    <source>
        <dbReference type="ARBA" id="ARBA00023125"/>
    </source>
</evidence>
<dbReference type="CDD" id="cd00383">
    <property type="entry name" value="trans_reg_C"/>
    <property type="match status" value="1"/>
</dbReference>
<feature type="DNA-binding region" description="OmpR/PhoB-type" evidence="2">
    <location>
        <begin position="1"/>
        <end position="43"/>
    </location>
</feature>
<dbReference type="SUPFAM" id="SSF46894">
    <property type="entry name" value="C-terminal effector domain of the bipartite response regulators"/>
    <property type="match status" value="1"/>
</dbReference>
<organism evidence="4 5">
    <name type="scientific">Burkholderia ambifaria</name>
    <dbReference type="NCBI Taxonomy" id="152480"/>
    <lineage>
        <taxon>Bacteria</taxon>
        <taxon>Pseudomonadati</taxon>
        <taxon>Pseudomonadota</taxon>
        <taxon>Betaproteobacteria</taxon>
        <taxon>Burkholderiales</taxon>
        <taxon>Burkholderiaceae</taxon>
        <taxon>Burkholderia</taxon>
        <taxon>Burkholderia cepacia complex</taxon>
    </lineage>
</organism>
<feature type="domain" description="OmpR/PhoB-type" evidence="3">
    <location>
        <begin position="1"/>
        <end position="43"/>
    </location>
</feature>
<accession>A0AA41ECR3</accession>
<dbReference type="Gene3D" id="1.10.10.10">
    <property type="entry name" value="Winged helix-like DNA-binding domain superfamily/Winged helix DNA-binding domain"/>
    <property type="match status" value="1"/>
</dbReference>
<proteinExistence type="predicted"/>
<sequence length="100" mass="11267">MEFNGFDRSVDCHISKPRRKLRDDALAPKRIKTIRGKGYQFSKHCWALKTSSGKRAACARYWAGPCARLGCWRRPACTLCSTTCTVLPTIMPMQPCCRAA</sequence>
<comment type="caution">
    <text evidence="4">The sequence shown here is derived from an EMBL/GenBank/DDBJ whole genome shotgun (WGS) entry which is preliminary data.</text>
</comment>
<dbReference type="InterPro" id="IPR016032">
    <property type="entry name" value="Sig_transdc_resp-reg_C-effctor"/>
</dbReference>
<name>A0AA41ECR3_9BURK</name>
<dbReference type="GO" id="GO:0000160">
    <property type="term" value="P:phosphorelay signal transduction system"/>
    <property type="evidence" value="ECO:0007669"/>
    <property type="project" value="InterPro"/>
</dbReference>
<dbReference type="InterPro" id="IPR001867">
    <property type="entry name" value="OmpR/PhoB-type_DNA-bd"/>
</dbReference>
<keyword evidence="1 2" id="KW-0238">DNA-binding</keyword>
<dbReference type="PROSITE" id="PS51755">
    <property type="entry name" value="OMPR_PHOB"/>
    <property type="match status" value="1"/>
</dbReference>
<reference evidence="4" key="1">
    <citation type="submission" date="2021-04" db="EMBL/GenBank/DDBJ databases">
        <title>A collection of bacterial strains from the Burkholderia cepacia Research Laboratory and Repository.</title>
        <authorList>
            <person name="Lipuma J."/>
            <person name="Spilker T."/>
        </authorList>
    </citation>
    <scope>NUCLEOTIDE SEQUENCE</scope>
    <source>
        <strain evidence="4">AU36012</strain>
    </source>
</reference>
<evidence type="ECO:0000256" key="2">
    <source>
        <dbReference type="PROSITE-ProRule" id="PRU01091"/>
    </source>
</evidence>
<evidence type="ECO:0000313" key="5">
    <source>
        <dbReference type="Proteomes" id="UP000682266"/>
    </source>
</evidence>
<evidence type="ECO:0000259" key="3">
    <source>
        <dbReference type="PROSITE" id="PS51755"/>
    </source>
</evidence>
<dbReference type="Proteomes" id="UP000682266">
    <property type="component" value="Unassembled WGS sequence"/>
</dbReference>
<dbReference type="Pfam" id="PF00486">
    <property type="entry name" value="Trans_reg_C"/>
    <property type="match status" value="1"/>
</dbReference>
<protein>
    <submittedName>
        <fullName evidence="4">Winged helix-turn-helix domain-containing protein</fullName>
    </submittedName>
</protein>
<dbReference type="InterPro" id="IPR036388">
    <property type="entry name" value="WH-like_DNA-bd_sf"/>
</dbReference>
<dbReference type="GO" id="GO:0006355">
    <property type="term" value="P:regulation of DNA-templated transcription"/>
    <property type="evidence" value="ECO:0007669"/>
    <property type="project" value="InterPro"/>
</dbReference>
<gene>
    <name evidence="4" type="ORF">KDW93_26615</name>
</gene>
<dbReference type="AlphaFoldDB" id="A0AA41ECR3"/>
<dbReference type="GO" id="GO:0003677">
    <property type="term" value="F:DNA binding"/>
    <property type="evidence" value="ECO:0007669"/>
    <property type="project" value="UniProtKB-UniRule"/>
</dbReference>
<dbReference type="EMBL" id="JAGSVG010000028">
    <property type="protein sequence ID" value="MBR8132491.1"/>
    <property type="molecule type" value="Genomic_DNA"/>
</dbReference>
<evidence type="ECO:0000313" key="4">
    <source>
        <dbReference type="EMBL" id="MBR8132491.1"/>
    </source>
</evidence>